<dbReference type="Gene3D" id="3.90.1150.10">
    <property type="entry name" value="Aspartate Aminotransferase, domain 1"/>
    <property type="match status" value="1"/>
</dbReference>
<evidence type="ECO:0000256" key="9">
    <source>
        <dbReference type="ARBA" id="ARBA00050776"/>
    </source>
</evidence>
<dbReference type="InterPro" id="IPR015421">
    <property type="entry name" value="PyrdxlP-dep_Trfase_major"/>
</dbReference>
<dbReference type="InterPro" id="IPR015424">
    <property type="entry name" value="PyrdxlP-dep_Trfase"/>
</dbReference>
<evidence type="ECO:0000256" key="3">
    <source>
        <dbReference type="ARBA" id="ARBA00012239"/>
    </source>
</evidence>
<accession>A0ABY5TZV8</accession>
<dbReference type="EC" id="2.8.1.7" evidence="3"/>
<evidence type="ECO:0000256" key="8">
    <source>
        <dbReference type="ARBA" id="ARBA00023014"/>
    </source>
</evidence>
<dbReference type="PIRSF" id="PIRSF005572">
    <property type="entry name" value="NifS"/>
    <property type="match status" value="1"/>
</dbReference>
<evidence type="ECO:0000256" key="10">
    <source>
        <dbReference type="RuleBase" id="RU004504"/>
    </source>
</evidence>
<keyword evidence="4" id="KW-0808">Transferase</keyword>
<dbReference type="InterPro" id="IPR020578">
    <property type="entry name" value="Aminotrans_V_PyrdxlP_BS"/>
</dbReference>
<dbReference type="InterPro" id="IPR015422">
    <property type="entry name" value="PyrdxlP-dep_Trfase_small"/>
</dbReference>
<name>A0ABY5TZV8_LACSH</name>
<protein>
    <recommendedName>
        <fullName evidence="3">cysteine desulfurase</fullName>
        <ecNumber evidence="3">2.8.1.7</ecNumber>
    </recommendedName>
</protein>
<feature type="domain" description="Aminotransferase class V" evidence="11">
    <location>
        <begin position="4"/>
        <end position="366"/>
    </location>
</feature>
<dbReference type="Proteomes" id="UP001058650">
    <property type="component" value="Chromosome"/>
</dbReference>
<dbReference type="Gene3D" id="3.40.640.10">
    <property type="entry name" value="Type I PLP-dependent aspartate aminotransferase-like (Major domain)"/>
    <property type="match status" value="1"/>
</dbReference>
<keyword evidence="5" id="KW-0479">Metal-binding</keyword>
<dbReference type="PROSITE" id="PS00595">
    <property type="entry name" value="AA_TRANSFER_CLASS_5"/>
    <property type="match status" value="1"/>
</dbReference>
<evidence type="ECO:0000256" key="7">
    <source>
        <dbReference type="ARBA" id="ARBA00023004"/>
    </source>
</evidence>
<evidence type="ECO:0000256" key="6">
    <source>
        <dbReference type="ARBA" id="ARBA00022898"/>
    </source>
</evidence>
<keyword evidence="13" id="KW-1185">Reference proteome</keyword>
<organism evidence="12 13">
    <name type="scientific">Laceyella sacchari</name>
    <name type="common">Thermoactinomyces thalpophilus</name>
    <dbReference type="NCBI Taxonomy" id="37482"/>
    <lineage>
        <taxon>Bacteria</taxon>
        <taxon>Bacillati</taxon>
        <taxon>Bacillota</taxon>
        <taxon>Bacilli</taxon>
        <taxon>Bacillales</taxon>
        <taxon>Thermoactinomycetaceae</taxon>
        <taxon>Laceyella</taxon>
    </lineage>
</organism>
<comment type="cofactor">
    <cofactor evidence="1 10">
        <name>pyridoxal 5'-phosphate</name>
        <dbReference type="ChEBI" id="CHEBI:597326"/>
    </cofactor>
</comment>
<dbReference type="PANTHER" id="PTHR11601">
    <property type="entry name" value="CYSTEINE DESULFURYLASE FAMILY MEMBER"/>
    <property type="match status" value="1"/>
</dbReference>
<dbReference type="InterPro" id="IPR016454">
    <property type="entry name" value="Cysteine_dSase"/>
</dbReference>
<evidence type="ECO:0000259" key="11">
    <source>
        <dbReference type="Pfam" id="PF00266"/>
    </source>
</evidence>
<keyword evidence="6" id="KW-0663">Pyridoxal phosphate</keyword>
<sequence length="384" mass="42224">MMAIYLDHAATTPIHPLVKEAMLPYLEEAFGNPSSMHQYGRDVRVAIDQARDQVARALGADAGQLVFTSGGTEADNMALLGVAAAYAETGKKHLITTQIEHHAVLDACRYLERIGFEVTYLPVDHTGMIDLEQLRRVIRNDTALISIMMANNEIGTVQPIEQIGELARERGVLFHTDAVQAFGSLEIDVKRLPVDLISVSGHKINGPKGIGALYLGKNVKFIPRTFGGSQERRRRPGTENVMGIIGFAKAVELSQASREQHMADMRVLRQAFVEELNRQPIEFVVNGHPTKSLPHILNVSFPGTDSETLLMNFDLAGIACASGSACTSGTLEVSHVLQSMHLSEERTRSAIRFSFGRGNTVDEIKRAAEMVASIVHRLQRHEEI</sequence>
<dbReference type="PANTHER" id="PTHR11601:SF34">
    <property type="entry name" value="CYSTEINE DESULFURASE"/>
    <property type="match status" value="1"/>
</dbReference>
<gene>
    <name evidence="12" type="ORF">NYR52_12445</name>
</gene>
<comment type="catalytic activity">
    <reaction evidence="9">
        <text>(sulfur carrier)-H + L-cysteine = (sulfur carrier)-SH + L-alanine</text>
        <dbReference type="Rhea" id="RHEA:43892"/>
        <dbReference type="Rhea" id="RHEA-COMP:14737"/>
        <dbReference type="Rhea" id="RHEA-COMP:14739"/>
        <dbReference type="ChEBI" id="CHEBI:29917"/>
        <dbReference type="ChEBI" id="CHEBI:35235"/>
        <dbReference type="ChEBI" id="CHEBI:57972"/>
        <dbReference type="ChEBI" id="CHEBI:64428"/>
        <dbReference type="EC" id="2.8.1.7"/>
    </reaction>
</comment>
<dbReference type="EMBL" id="CP103866">
    <property type="protein sequence ID" value="UWE02932.1"/>
    <property type="molecule type" value="Genomic_DNA"/>
</dbReference>
<dbReference type="Gene3D" id="1.10.260.50">
    <property type="match status" value="1"/>
</dbReference>
<evidence type="ECO:0000256" key="4">
    <source>
        <dbReference type="ARBA" id="ARBA00022679"/>
    </source>
</evidence>
<proteinExistence type="inferred from homology"/>
<dbReference type="InterPro" id="IPR000192">
    <property type="entry name" value="Aminotrans_V_dom"/>
</dbReference>
<reference evidence="12" key="1">
    <citation type="submission" date="2022-08" db="EMBL/GenBank/DDBJ databases">
        <title>The complete genome sequence of the thermophilic bacterium Laceyella sacchari FBKL4.010 reveals the basis for tetramethylpyrazine biosynthesis in Moutai-flavor Daqu.</title>
        <authorList>
            <person name="Li D."/>
            <person name="Huang W."/>
            <person name="Wang C."/>
            <person name="Qiu S."/>
        </authorList>
    </citation>
    <scope>NUCLEOTIDE SEQUENCE</scope>
    <source>
        <strain evidence="12">FBKL4.014</strain>
    </source>
</reference>
<evidence type="ECO:0000313" key="13">
    <source>
        <dbReference type="Proteomes" id="UP001058650"/>
    </source>
</evidence>
<evidence type="ECO:0000256" key="5">
    <source>
        <dbReference type="ARBA" id="ARBA00022723"/>
    </source>
</evidence>
<evidence type="ECO:0000256" key="2">
    <source>
        <dbReference type="ARBA" id="ARBA00006490"/>
    </source>
</evidence>
<evidence type="ECO:0000256" key="1">
    <source>
        <dbReference type="ARBA" id="ARBA00001933"/>
    </source>
</evidence>
<comment type="similarity">
    <text evidence="2">Belongs to the class-V pyridoxal-phosphate-dependent aminotransferase family. NifS/IscS subfamily.</text>
</comment>
<dbReference type="Pfam" id="PF00266">
    <property type="entry name" value="Aminotran_5"/>
    <property type="match status" value="1"/>
</dbReference>
<dbReference type="SUPFAM" id="SSF53383">
    <property type="entry name" value="PLP-dependent transferases"/>
    <property type="match status" value="1"/>
</dbReference>
<keyword evidence="7" id="KW-0408">Iron</keyword>
<dbReference type="NCBIfam" id="NF002806">
    <property type="entry name" value="PRK02948.1"/>
    <property type="match status" value="1"/>
</dbReference>
<keyword evidence="8" id="KW-0411">Iron-sulfur</keyword>
<dbReference type="RefSeq" id="WP_259435751.1">
    <property type="nucleotide sequence ID" value="NZ_CP103866.1"/>
</dbReference>
<evidence type="ECO:0000313" key="12">
    <source>
        <dbReference type="EMBL" id="UWE02932.1"/>
    </source>
</evidence>